<gene>
    <name evidence="1" type="ORF">F4821DRAFT_245047</name>
</gene>
<keyword evidence="2" id="KW-1185">Reference proteome</keyword>
<sequence length="333" mass="38391">MPLSRLPRELRDHIYTFVCFTVRDEPQPSTCQKEDRRTREPSDSLAPVIRDRVWVERRPIHNPLLSLMLVNRQVYQEAQDVLRRIGDSPDYVLDVMFLKDEALWPTWLSVPKLGRNLGTVYTQFRIFHVPDHLRTDDGGDLYGSEGPGPPPIVWIFYHLLSSFLRNGPLATKKDDDNGGFTVRTLILDFLPASEKGILPLASLIQYFKEVDDISASTSSDFDWKQNTSDEGLLAAEYLAHFIKALLLRLLSLGPLTIKYGRILYENVGDIEIWVDGHTKWRLDIPKLFSDVSFDHGIDTSHVLKNEQKFQHWKEVTSRRRADIGLLPDVSLRR</sequence>
<organism evidence="1 2">
    <name type="scientific">Hypoxylon rubiginosum</name>
    <dbReference type="NCBI Taxonomy" id="110542"/>
    <lineage>
        <taxon>Eukaryota</taxon>
        <taxon>Fungi</taxon>
        <taxon>Dikarya</taxon>
        <taxon>Ascomycota</taxon>
        <taxon>Pezizomycotina</taxon>
        <taxon>Sordariomycetes</taxon>
        <taxon>Xylariomycetidae</taxon>
        <taxon>Xylariales</taxon>
        <taxon>Hypoxylaceae</taxon>
        <taxon>Hypoxylon</taxon>
    </lineage>
</organism>
<proteinExistence type="predicted"/>
<dbReference type="EMBL" id="MU394353">
    <property type="protein sequence ID" value="KAI6083391.1"/>
    <property type="molecule type" value="Genomic_DNA"/>
</dbReference>
<protein>
    <submittedName>
        <fullName evidence="1">Uncharacterized protein</fullName>
    </submittedName>
</protein>
<dbReference type="Proteomes" id="UP001497680">
    <property type="component" value="Unassembled WGS sequence"/>
</dbReference>
<name>A0ACC0CSM3_9PEZI</name>
<evidence type="ECO:0000313" key="1">
    <source>
        <dbReference type="EMBL" id="KAI6083391.1"/>
    </source>
</evidence>
<evidence type="ECO:0000313" key="2">
    <source>
        <dbReference type="Proteomes" id="UP001497680"/>
    </source>
</evidence>
<accession>A0ACC0CSM3</accession>
<comment type="caution">
    <text evidence="1">The sequence shown here is derived from an EMBL/GenBank/DDBJ whole genome shotgun (WGS) entry which is preliminary data.</text>
</comment>
<reference evidence="1 2" key="1">
    <citation type="journal article" date="2022" name="New Phytol.">
        <title>Ecological generalism drives hyperdiversity of secondary metabolite gene clusters in xylarialean endophytes.</title>
        <authorList>
            <person name="Franco M.E.E."/>
            <person name="Wisecaver J.H."/>
            <person name="Arnold A.E."/>
            <person name="Ju Y.M."/>
            <person name="Slot J.C."/>
            <person name="Ahrendt S."/>
            <person name="Moore L.P."/>
            <person name="Eastman K.E."/>
            <person name="Scott K."/>
            <person name="Konkel Z."/>
            <person name="Mondo S.J."/>
            <person name="Kuo A."/>
            <person name="Hayes R.D."/>
            <person name="Haridas S."/>
            <person name="Andreopoulos B."/>
            <person name="Riley R."/>
            <person name="LaButti K."/>
            <person name="Pangilinan J."/>
            <person name="Lipzen A."/>
            <person name="Amirebrahimi M."/>
            <person name="Yan J."/>
            <person name="Adam C."/>
            <person name="Keymanesh K."/>
            <person name="Ng V."/>
            <person name="Louie K."/>
            <person name="Northen T."/>
            <person name="Drula E."/>
            <person name="Henrissat B."/>
            <person name="Hsieh H.M."/>
            <person name="Youens-Clark K."/>
            <person name="Lutzoni F."/>
            <person name="Miadlikowska J."/>
            <person name="Eastwood D.C."/>
            <person name="Hamelin R.C."/>
            <person name="Grigoriev I.V."/>
            <person name="U'Ren J.M."/>
        </authorList>
    </citation>
    <scope>NUCLEOTIDE SEQUENCE [LARGE SCALE GENOMIC DNA]</scope>
    <source>
        <strain evidence="1 2">ER1909</strain>
    </source>
</reference>